<feature type="region of interest" description="Disordered" evidence="1">
    <location>
        <begin position="20"/>
        <end position="74"/>
    </location>
</feature>
<evidence type="ECO:0000256" key="1">
    <source>
        <dbReference type="SAM" id="MobiDB-lite"/>
    </source>
</evidence>
<reference evidence="2 3" key="1">
    <citation type="submission" date="2023-09" db="EMBL/GenBank/DDBJ databases">
        <authorList>
            <person name="Wang M."/>
        </authorList>
    </citation>
    <scope>NUCLEOTIDE SEQUENCE [LARGE SCALE GENOMIC DNA]</scope>
    <source>
        <strain evidence="2">GT-2023</strain>
        <tissue evidence="2">Liver</tissue>
    </source>
</reference>
<organism evidence="2 3">
    <name type="scientific">Cirrhinus molitorella</name>
    <name type="common">mud carp</name>
    <dbReference type="NCBI Taxonomy" id="172907"/>
    <lineage>
        <taxon>Eukaryota</taxon>
        <taxon>Metazoa</taxon>
        <taxon>Chordata</taxon>
        <taxon>Craniata</taxon>
        <taxon>Vertebrata</taxon>
        <taxon>Euteleostomi</taxon>
        <taxon>Actinopterygii</taxon>
        <taxon>Neopterygii</taxon>
        <taxon>Teleostei</taxon>
        <taxon>Ostariophysi</taxon>
        <taxon>Cypriniformes</taxon>
        <taxon>Cyprinidae</taxon>
        <taxon>Labeoninae</taxon>
        <taxon>Labeonini</taxon>
        <taxon>Cirrhinus</taxon>
    </lineage>
</organism>
<evidence type="ECO:0000313" key="3">
    <source>
        <dbReference type="Proteomes" id="UP001558613"/>
    </source>
</evidence>
<name>A0ABR3LMZ5_9TELE</name>
<feature type="compositionally biased region" description="Low complexity" evidence="1">
    <location>
        <begin position="34"/>
        <end position="57"/>
    </location>
</feature>
<dbReference type="EMBL" id="JAYMGO010000021">
    <property type="protein sequence ID" value="KAL1253119.1"/>
    <property type="molecule type" value="Genomic_DNA"/>
</dbReference>
<evidence type="ECO:0000313" key="2">
    <source>
        <dbReference type="EMBL" id="KAL1253119.1"/>
    </source>
</evidence>
<gene>
    <name evidence="2" type="ORF">QQF64_017812</name>
</gene>
<keyword evidence="3" id="KW-1185">Reference proteome</keyword>
<comment type="caution">
    <text evidence="2">The sequence shown here is derived from an EMBL/GenBank/DDBJ whole genome shotgun (WGS) entry which is preliminary data.</text>
</comment>
<dbReference type="Proteomes" id="UP001558613">
    <property type="component" value="Unassembled WGS sequence"/>
</dbReference>
<proteinExistence type="predicted"/>
<accession>A0ABR3LMZ5</accession>
<protein>
    <submittedName>
        <fullName evidence="2">Uncharacterized protein</fullName>
    </submittedName>
</protein>
<sequence length="74" mass="8199">MKQLTRFDCSCITNVRPTLSSFSHVDERDRNPDAISPPRALSPAAARAHACCSPARPHSQLTRAEKSKHSNHPH</sequence>